<dbReference type="EC" id="4.4.1.13" evidence="2"/>
<dbReference type="InterPro" id="IPR004839">
    <property type="entry name" value="Aminotransferase_I/II_large"/>
</dbReference>
<dbReference type="PANTHER" id="PTHR43525">
    <property type="entry name" value="PROTEIN MALY"/>
    <property type="match status" value="1"/>
</dbReference>
<sequence>MHFDFDEEVERRGSGASKWDDGPADVLPMWVADMDFRTAPPVVDALQARVAHGVFGYAHLPEAYFEAVSGWQARRHRHYFTQEDMLVTSGVVPAITATLRALTRPGDRVILQPPVYNCFFSSIRNMGCGIEENALLLRAGRYEMDFDDLERRAAHPDCRALLLCNPHNPVGRVWSVEDLRRLHEICARHGVTVVSDEIHADLTLPGQRHQCYAALGPEVAARSVTCLAASKTFNLAGLQIATIVAPDPTLRARINKALNVHEVCDVNPFGISASIAAYTEGAAWHGALLRYLDENRRFAADYLAEALPKLAFTPPEATYLAWLDARAWGESAEALAARVLARGRLRLTAGTAYGAAGEGFLRLNMACPRARLEDGLTRLVTALRT</sequence>
<protein>
    <recommendedName>
        <fullName evidence="2">cysteine-S-conjugate beta-lyase</fullName>
        <ecNumber evidence="2">4.4.1.13</ecNumber>
    </recommendedName>
</protein>
<dbReference type="Pfam" id="PF00155">
    <property type="entry name" value="Aminotran_1_2"/>
    <property type="match status" value="1"/>
</dbReference>
<evidence type="ECO:0000256" key="5">
    <source>
        <dbReference type="ARBA" id="ARBA00037974"/>
    </source>
</evidence>
<dbReference type="GO" id="GO:0047804">
    <property type="term" value="F:cysteine-S-conjugate beta-lyase activity"/>
    <property type="evidence" value="ECO:0007669"/>
    <property type="project" value="UniProtKB-EC"/>
</dbReference>
<dbReference type="InterPro" id="IPR051798">
    <property type="entry name" value="Class-II_PLP-Dep_Aminotrans"/>
</dbReference>
<dbReference type="NCBIfam" id="TIGR04350">
    <property type="entry name" value="C_S_lyase_PatB"/>
    <property type="match status" value="1"/>
</dbReference>
<evidence type="ECO:0000256" key="1">
    <source>
        <dbReference type="ARBA" id="ARBA00001933"/>
    </source>
</evidence>
<keyword evidence="9" id="KW-1185">Reference proteome</keyword>
<evidence type="ECO:0000256" key="3">
    <source>
        <dbReference type="ARBA" id="ARBA00022898"/>
    </source>
</evidence>
<proteinExistence type="inferred from homology"/>
<dbReference type="EMBL" id="JBHUIX010000013">
    <property type="protein sequence ID" value="MFD2175051.1"/>
    <property type="molecule type" value="Genomic_DNA"/>
</dbReference>
<comment type="caution">
    <text evidence="8">The sequence shown here is derived from an EMBL/GenBank/DDBJ whole genome shotgun (WGS) entry which is preliminary data.</text>
</comment>
<reference evidence="9" key="1">
    <citation type="journal article" date="2019" name="Int. J. Syst. Evol. Microbiol.">
        <title>The Global Catalogue of Microorganisms (GCM) 10K type strain sequencing project: providing services to taxonomists for standard genome sequencing and annotation.</title>
        <authorList>
            <consortium name="The Broad Institute Genomics Platform"/>
            <consortium name="The Broad Institute Genome Sequencing Center for Infectious Disease"/>
            <person name="Wu L."/>
            <person name="Ma J."/>
        </authorList>
    </citation>
    <scope>NUCLEOTIDE SEQUENCE [LARGE SCALE GENOMIC DNA]</scope>
    <source>
        <strain evidence="9">CCUG 55131</strain>
    </source>
</reference>
<dbReference type="PANTHER" id="PTHR43525:SF1">
    <property type="entry name" value="PROTEIN MALY"/>
    <property type="match status" value="1"/>
</dbReference>
<dbReference type="SUPFAM" id="SSF53383">
    <property type="entry name" value="PLP-dependent transferases"/>
    <property type="match status" value="1"/>
</dbReference>
<comment type="cofactor">
    <cofactor evidence="1">
        <name>pyridoxal 5'-phosphate</name>
        <dbReference type="ChEBI" id="CHEBI:597326"/>
    </cofactor>
</comment>
<name>A0ABW5AC19_9RHOB</name>
<evidence type="ECO:0000259" key="7">
    <source>
        <dbReference type="Pfam" id="PF00155"/>
    </source>
</evidence>
<dbReference type="Gene3D" id="3.40.640.10">
    <property type="entry name" value="Type I PLP-dependent aspartate aminotransferase-like (Major domain)"/>
    <property type="match status" value="1"/>
</dbReference>
<dbReference type="Proteomes" id="UP001597413">
    <property type="component" value="Unassembled WGS sequence"/>
</dbReference>
<keyword evidence="4 8" id="KW-0456">Lyase</keyword>
<evidence type="ECO:0000313" key="8">
    <source>
        <dbReference type="EMBL" id="MFD2175051.1"/>
    </source>
</evidence>
<dbReference type="InterPro" id="IPR015424">
    <property type="entry name" value="PyrdxlP-dep_Trfase"/>
</dbReference>
<feature type="region of interest" description="Disordered" evidence="6">
    <location>
        <begin position="1"/>
        <end position="20"/>
    </location>
</feature>
<dbReference type="RefSeq" id="WP_377391139.1">
    <property type="nucleotide sequence ID" value="NZ_JBHUIX010000013.1"/>
</dbReference>
<gene>
    <name evidence="8" type="ORF">ACFSM0_13225</name>
</gene>
<evidence type="ECO:0000256" key="2">
    <source>
        <dbReference type="ARBA" id="ARBA00012224"/>
    </source>
</evidence>
<dbReference type="InterPro" id="IPR015422">
    <property type="entry name" value="PyrdxlP-dep_Trfase_small"/>
</dbReference>
<dbReference type="InterPro" id="IPR015421">
    <property type="entry name" value="PyrdxlP-dep_Trfase_major"/>
</dbReference>
<dbReference type="CDD" id="cd00609">
    <property type="entry name" value="AAT_like"/>
    <property type="match status" value="1"/>
</dbReference>
<dbReference type="Gene3D" id="3.90.1150.10">
    <property type="entry name" value="Aspartate Aminotransferase, domain 1"/>
    <property type="match status" value="1"/>
</dbReference>
<evidence type="ECO:0000256" key="4">
    <source>
        <dbReference type="ARBA" id="ARBA00023239"/>
    </source>
</evidence>
<keyword evidence="3" id="KW-0663">Pyridoxal phosphate</keyword>
<dbReference type="InterPro" id="IPR027619">
    <property type="entry name" value="C-S_lyase_PatB-like"/>
</dbReference>
<organism evidence="8 9">
    <name type="scientific">Rhodobacter lacus</name>
    <dbReference type="NCBI Taxonomy" id="1641972"/>
    <lineage>
        <taxon>Bacteria</taxon>
        <taxon>Pseudomonadati</taxon>
        <taxon>Pseudomonadota</taxon>
        <taxon>Alphaproteobacteria</taxon>
        <taxon>Rhodobacterales</taxon>
        <taxon>Rhodobacter group</taxon>
        <taxon>Rhodobacter</taxon>
    </lineage>
</organism>
<evidence type="ECO:0000313" key="9">
    <source>
        <dbReference type="Proteomes" id="UP001597413"/>
    </source>
</evidence>
<evidence type="ECO:0000256" key="6">
    <source>
        <dbReference type="SAM" id="MobiDB-lite"/>
    </source>
</evidence>
<comment type="similarity">
    <text evidence="5">Belongs to the class-II pyridoxal-phosphate-dependent aminotransferase family. MalY/PatB cystathionine beta-lyase subfamily.</text>
</comment>
<feature type="domain" description="Aminotransferase class I/classII large" evidence="7">
    <location>
        <begin position="42"/>
        <end position="379"/>
    </location>
</feature>
<accession>A0ABW5AC19</accession>